<proteinExistence type="predicted"/>
<organism evidence="2 3">
    <name type="scientific">Niabella drilacis (strain DSM 25811 / CCM 8410 / CCUG 62505 / LMG 26954 / E90)</name>
    <dbReference type="NCBI Taxonomy" id="1285928"/>
    <lineage>
        <taxon>Bacteria</taxon>
        <taxon>Pseudomonadati</taxon>
        <taxon>Bacteroidota</taxon>
        <taxon>Chitinophagia</taxon>
        <taxon>Chitinophagales</taxon>
        <taxon>Chitinophagaceae</taxon>
        <taxon>Niabella</taxon>
    </lineage>
</organism>
<protein>
    <submittedName>
        <fullName evidence="2">Uncharacterized protein</fullName>
    </submittedName>
</protein>
<evidence type="ECO:0000256" key="1">
    <source>
        <dbReference type="SAM" id="SignalP"/>
    </source>
</evidence>
<evidence type="ECO:0000313" key="2">
    <source>
        <dbReference type="EMBL" id="SDC38363.1"/>
    </source>
</evidence>
<feature type="signal peptide" evidence="1">
    <location>
        <begin position="1"/>
        <end position="19"/>
    </location>
</feature>
<dbReference type="Proteomes" id="UP000198757">
    <property type="component" value="Unassembled WGS sequence"/>
</dbReference>
<dbReference type="RefSeq" id="WP_090388849.1">
    <property type="nucleotide sequence ID" value="NZ_FMZO01000002.1"/>
</dbReference>
<feature type="chain" id="PRO_5011574189" evidence="1">
    <location>
        <begin position="20"/>
        <end position="214"/>
    </location>
</feature>
<name>A0A1G6L5G6_NIADE</name>
<accession>A0A1G6L5G6</accession>
<dbReference type="EMBL" id="FMZO01000002">
    <property type="protein sequence ID" value="SDC38363.1"/>
    <property type="molecule type" value="Genomic_DNA"/>
</dbReference>
<sequence>MKCLVLLTLFVVHSRIAGAQTGDDIVRAYKISLSYGQQDICLTEYRNSRYAGTYTAVFYKGKATSGNGLKRLWNRFGPGGNKEILKTKNIPSDTVRQVMNLLEKAGIATIKDCQSDSACRSIGFLDEDGVTFHIKTGTPERTCSFDAIAPLGSGPREKNPIRLQAQELLTIADKFIDLKKHHKMLMDQLSGGRFYYHAGNGYAYFGHRGNKTTN</sequence>
<keyword evidence="3" id="KW-1185">Reference proteome</keyword>
<evidence type="ECO:0000313" key="3">
    <source>
        <dbReference type="Proteomes" id="UP000198757"/>
    </source>
</evidence>
<gene>
    <name evidence="2" type="ORF">SAMN04487894_102222</name>
</gene>
<keyword evidence="1" id="KW-0732">Signal</keyword>
<reference evidence="3" key="1">
    <citation type="submission" date="2016-10" db="EMBL/GenBank/DDBJ databases">
        <authorList>
            <person name="Varghese N."/>
            <person name="Submissions S."/>
        </authorList>
    </citation>
    <scope>NUCLEOTIDE SEQUENCE [LARGE SCALE GENOMIC DNA]</scope>
    <source>
        <strain evidence="3">DSM 25811 / CCM 8410 / LMG 26954 / E90</strain>
    </source>
</reference>
<dbReference type="AlphaFoldDB" id="A0A1G6L5G6"/>